<reference evidence="2" key="1">
    <citation type="journal article" date="2021" name="Open Biol.">
        <title>Shared evolutionary footprints suggest mitochondrial oxidative damage underlies multiple complex I losses in fungi.</title>
        <authorList>
            <person name="Schikora-Tamarit M.A."/>
            <person name="Marcet-Houben M."/>
            <person name="Nosek J."/>
            <person name="Gabaldon T."/>
        </authorList>
    </citation>
    <scope>NUCLEOTIDE SEQUENCE</scope>
    <source>
        <strain evidence="2">CBS6341</strain>
    </source>
</reference>
<proteinExistence type="predicted"/>
<evidence type="ECO:0000313" key="3">
    <source>
        <dbReference type="Proteomes" id="UP000769528"/>
    </source>
</evidence>
<keyword evidence="1" id="KW-0472">Membrane</keyword>
<keyword evidence="1" id="KW-0812">Transmembrane</keyword>
<gene>
    <name evidence="2" type="ORF">WICMUC_004393</name>
</gene>
<sequence length="116" mass="12512">MFSSEEPTYLLKISGPLTILGSFALSIVPILLAIKVLPVPGGPNNRPDDANGLLWLNGNLFANPPPNTEFESEFASFFDLPNPNLSISELIEAEGRSLSSSLVDDVDVLKATLPFR</sequence>
<evidence type="ECO:0000256" key="1">
    <source>
        <dbReference type="SAM" id="Phobius"/>
    </source>
</evidence>
<dbReference type="AlphaFoldDB" id="A0A9P8PH92"/>
<accession>A0A9P8PH92</accession>
<keyword evidence="3" id="KW-1185">Reference proteome</keyword>
<dbReference type="Proteomes" id="UP000769528">
    <property type="component" value="Unassembled WGS sequence"/>
</dbReference>
<reference evidence="2" key="2">
    <citation type="submission" date="2021-01" db="EMBL/GenBank/DDBJ databases">
        <authorList>
            <person name="Schikora-Tamarit M.A."/>
        </authorList>
    </citation>
    <scope>NUCLEOTIDE SEQUENCE</scope>
    <source>
        <strain evidence="2">CBS6341</strain>
    </source>
</reference>
<name>A0A9P8PH92_9ASCO</name>
<evidence type="ECO:0000313" key="2">
    <source>
        <dbReference type="EMBL" id="KAH3672298.1"/>
    </source>
</evidence>
<protein>
    <submittedName>
        <fullName evidence="2">Uncharacterized protein</fullName>
    </submittedName>
</protein>
<dbReference type="EMBL" id="JAEUBF010001168">
    <property type="protein sequence ID" value="KAH3672298.1"/>
    <property type="molecule type" value="Genomic_DNA"/>
</dbReference>
<feature type="transmembrane region" description="Helical" evidence="1">
    <location>
        <begin position="17"/>
        <end position="37"/>
    </location>
</feature>
<keyword evidence="1" id="KW-1133">Transmembrane helix</keyword>
<comment type="caution">
    <text evidence="2">The sequence shown here is derived from an EMBL/GenBank/DDBJ whole genome shotgun (WGS) entry which is preliminary data.</text>
</comment>
<dbReference type="OrthoDB" id="10585480at2759"/>
<organism evidence="2 3">
    <name type="scientific">Wickerhamomyces mucosus</name>
    <dbReference type="NCBI Taxonomy" id="1378264"/>
    <lineage>
        <taxon>Eukaryota</taxon>
        <taxon>Fungi</taxon>
        <taxon>Dikarya</taxon>
        <taxon>Ascomycota</taxon>
        <taxon>Saccharomycotina</taxon>
        <taxon>Saccharomycetes</taxon>
        <taxon>Phaffomycetales</taxon>
        <taxon>Wickerhamomycetaceae</taxon>
        <taxon>Wickerhamomyces</taxon>
    </lineage>
</organism>